<sequence>MNETKPTPRKSFPNEDRPVTRRELTAWALCDWANSAYSTLSITLLVAYITKIAFPAPFELGGIEITGQRVWGWGLGISMFCAAWLSPVLGAMADARGAKWKWLIGTSLLGATLATSIPFAPLSQPLLIIALFFFTSLCFELSFGFYNGFLPELADDESMNRISGLGFAAGYLGGGLALVVVLVLFAVGPSIGLPDKITQARAGLVVMGLWWGLFMIPAALWLRDRAAPRNVDRGLGSTAVAAIQSVFHTLQNVRAFSVLSLFLLGYLIYNEGIQTVMSQAGVFGESVLSMEASELMLLVLMIQLVAAPAALAVGWISDRIGAKTTLLVCLSIWCGLLVAAYFVNTKPQFWVMGAVVALVMGGTQAVGRSIMGSMTPESKTAEFMGFFNLSARATSMVGPILFTEVMKHTGSANAAILSLLVFIVIGAVIVSFVNLQRGIAQAKAEDAKA</sequence>
<dbReference type="OrthoDB" id="9768783at2"/>
<dbReference type="SUPFAM" id="SSF103473">
    <property type="entry name" value="MFS general substrate transporter"/>
    <property type="match status" value="1"/>
</dbReference>
<feature type="transmembrane region" description="Helical" evidence="6">
    <location>
        <begin position="126"/>
        <end position="150"/>
    </location>
</feature>
<dbReference type="InterPro" id="IPR036259">
    <property type="entry name" value="MFS_trans_sf"/>
</dbReference>
<dbReference type="AlphaFoldDB" id="A0A517Y4G3"/>
<evidence type="ECO:0000256" key="4">
    <source>
        <dbReference type="ARBA" id="ARBA00022989"/>
    </source>
</evidence>
<feature type="transmembrane region" description="Helical" evidence="6">
    <location>
        <begin position="102"/>
        <end position="120"/>
    </location>
</feature>
<evidence type="ECO:0000256" key="2">
    <source>
        <dbReference type="ARBA" id="ARBA00022448"/>
    </source>
</evidence>
<keyword evidence="4 6" id="KW-1133">Transmembrane helix</keyword>
<keyword evidence="9" id="KW-1185">Reference proteome</keyword>
<evidence type="ECO:0000256" key="5">
    <source>
        <dbReference type="ARBA" id="ARBA00023136"/>
    </source>
</evidence>
<feature type="transmembrane region" description="Helical" evidence="6">
    <location>
        <begin position="349"/>
        <end position="371"/>
    </location>
</feature>
<dbReference type="PANTHER" id="PTHR23519:SF1">
    <property type="entry name" value="AUTOPHAGY-RELATED PROTEIN 22"/>
    <property type="match status" value="1"/>
</dbReference>
<evidence type="ECO:0000313" key="9">
    <source>
        <dbReference type="Proteomes" id="UP000315017"/>
    </source>
</evidence>
<feature type="transmembrane region" description="Helical" evidence="6">
    <location>
        <begin position="162"/>
        <end position="188"/>
    </location>
</feature>
<dbReference type="GO" id="GO:0012505">
    <property type="term" value="C:endomembrane system"/>
    <property type="evidence" value="ECO:0007669"/>
    <property type="project" value="UniProtKB-SubCell"/>
</dbReference>
<keyword evidence="5 6" id="KW-0472">Membrane</keyword>
<feature type="transmembrane region" description="Helical" evidence="6">
    <location>
        <begin position="200"/>
        <end position="222"/>
    </location>
</feature>
<feature type="transmembrane region" description="Helical" evidence="6">
    <location>
        <begin position="383"/>
        <end position="402"/>
    </location>
</feature>
<dbReference type="InterPro" id="IPR024671">
    <property type="entry name" value="Atg22-like"/>
</dbReference>
<feature type="transmembrane region" description="Helical" evidence="6">
    <location>
        <begin position="295"/>
        <end position="317"/>
    </location>
</feature>
<dbReference type="Gene3D" id="1.20.1250.20">
    <property type="entry name" value="MFS general substrate transporter like domains"/>
    <property type="match status" value="2"/>
</dbReference>
<organism evidence="8 9">
    <name type="scientific">Anatilimnocola aggregata</name>
    <dbReference type="NCBI Taxonomy" id="2528021"/>
    <lineage>
        <taxon>Bacteria</taxon>
        <taxon>Pseudomonadati</taxon>
        <taxon>Planctomycetota</taxon>
        <taxon>Planctomycetia</taxon>
        <taxon>Pirellulales</taxon>
        <taxon>Pirellulaceae</taxon>
        <taxon>Anatilimnocola</taxon>
    </lineage>
</organism>
<evidence type="ECO:0000256" key="3">
    <source>
        <dbReference type="ARBA" id="ARBA00022692"/>
    </source>
</evidence>
<reference evidence="8 9" key="1">
    <citation type="submission" date="2019-02" db="EMBL/GenBank/DDBJ databases">
        <title>Deep-cultivation of Planctomycetes and their phenomic and genomic characterization uncovers novel biology.</title>
        <authorList>
            <person name="Wiegand S."/>
            <person name="Jogler M."/>
            <person name="Boedeker C."/>
            <person name="Pinto D."/>
            <person name="Vollmers J."/>
            <person name="Rivas-Marin E."/>
            <person name="Kohn T."/>
            <person name="Peeters S.H."/>
            <person name="Heuer A."/>
            <person name="Rast P."/>
            <person name="Oberbeckmann S."/>
            <person name="Bunk B."/>
            <person name="Jeske O."/>
            <person name="Meyerdierks A."/>
            <person name="Storesund J.E."/>
            <person name="Kallscheuer N."/>
            <person name="Luecker S."/>
            <person name="Lage O.M."/>
            <person name="Pohl T."/>
            <person name="Merkel B.J."/>
            <person name="Hornburger P."/>
            <person name="Mueller R.-W."/>
            <person name="Bruemmer F."/>
            <person name="Labrenz M."/>
            <person name="Spormann A.M."/>
            <person name="Op den Camp H."/>
            <person name="Overmann J."/>
            <person name="Amann R."/>
            <person name="Jetten M.S.M."/>
            <person name="Mascher T."/>
            <person name="Medema M.H."/>
            <person name="Devos D.P."/>
            <person name="Kaster A.-K."/>
            <person name="Ovreas L."/>
            <person name="Rohde M."/>
            <person name="Galperin M.Y."/>
            <person name="Jogler C."/>
        </authorList>
    </citation>
    <scope>NUCLEOTIDE SEQUENCE [LARGE SCALE GENOMIC DNA]</scope>
    <source>
        <strain evidence="8 9">ETA_A8</strain>
    </source>
</reference>
<dbReference type="PROSITE" id="PS50850">
    <property type="entry name" value="MFS"/>
    <property type="match status" value="1"/>
</dbReference>
<dbReference type="PANTHER" id="PTHR23519">
    <property type="entry name" value="AUTOPHAGY-RELATED PROTEIN 22"/>
    <property type="match status" value="1"/>
</dbReference>
<feature type="domain" description="Major facilitator superfamily (MFS) profile" evidence="7">
    <location>
        <begin position="258"/>
        <end position="449"/>
    </location>
</feature>
<feature type="transmembrane region" description="Helical" evidence="6">
    <location>
        <begin position="26"/>
        <end position="50"/>
    </location>
</feature>
<feature type="transmembrane region" description="Helical" evidence="6">
    <location>
        <begin position="70"/>
        <end position="90"/>
    </location>
</feature>
<evidence type="ECO:0000256" key="6">
    <source>
        <dbReference type="SAM" id="Phobius"/>
    </source>
</evidence>
<dbReference type="GO" id="GO:0022857">
    <property type="term" value="F:transmembrane transporter activity"/>
    <property type="evidence" value="ECO:0007669"/>
    <property type="project" value="InterPro"/>
</dbReference>
<evidence type="ECO:0000259" key="7">
    <source>
        <dbReference type="PROSITE" id="PS50850"/>
    </source>
</evidence>
<name>A0A517Y4G3_9BACT</name>
<dbReference type="RefSeq" id="WP_145083411.1">
    <property type="nucleotide sequence ID" value="NZ_CP036274.1"/>
</dbReference>
<feature type="transmembrane region" description="Helical" evidence="6">
    <location>
        <begin position="253"/>
        <end position="269"/>
    </location>
</feature>
<keyword evidence="3 6" id="KW-0812">Transmembrane</keyword>
<proteinExistence type="predicted"/>
<comment type="subcellular location">
    <subcellularLocation>
        <location evidence="1">Endomembrane system</location>
        <topology evidence="1">Multi-pass membrane protein</topology>
    </subcellularLocation>
</comment>
<dbReference type="InterPro" id="IPR020846">
    <property type="entry name" value="MFS_dom"/>
</dbReference>
<feature type="transmembrane region" description="Helical" evidence="6">
    <location>
        <begin position="324"/>
        <end position="343"/>
    </location>
</feature>
<feature type="transmembrane region" description="Helical" evidence="6">
    <location>
        <begin position="414"/>
        <end position="435"/>
    </location>
</feature>
<dbReference type="EMBL" id="CP036274">
    <property type="protein sequence ID" value="QDU25086.1"/>
    <property type="molecule type" value="Genomic_DNA"/>
</dbReference>
<gene>
    <name evidence="8" type="ORF">ETAA8_01470</name>
</gene>
<evidence type="ECO:0000313" key="8">
    <source>
        <dbReference type="EMBL" id="QDU25086.1"/>
    </source>
</evidence>
<protein>
    <submittedName>
        <fullName evidence="8">Vacuole effluxer Atg22 like protein</fullName>
    </submittedName>
</protein>
<dbReference type="KEGG" id="aagg:ETAA8_01470"/>
<evidence type="ECO:0000256" key="1">
    <source>
        <dbReference type="ARBA" id="ARBA00004127"/>
    </source>
</evidence>
<keyword evidence="2" id="KW-0813">Transport</keyword>
<accession>A0A517Y4G3</accession>
<dbReference type="Pfam" id="PF11700">
    <property type="entry name" value="ATG22"/>
    <property type="match status" value="1"/>
</dbReference>
<dbReference type="InterPro" id="IPR050495">
    <property type="entry name" value="ATG22/LtaA_families"/>
</dbReference>
<dbReference type="Proteomes" id="UP000315017">
    <property type="component" value="Chromosome"/>
</dbReference>